<dbReference type="GO" id="GO:2001289">
    <property type="term" value="P:lipid X metabolic process"/>
    <property type="evidence" value="ECO:0007669"/>
    <property type="project" value="UniProtKB-ARBA"/>
</dbReference>
<evidence type="ECO:0000256" key="1">
    <source>
        <dbReference type="ARBA" id="ARBA00001947"/>
    </source>
</evidence>
<dbReference type="GO" id="GO:0046872">
    <property type="term" value="F:metal ion binding"/>
    <property type="evidence" value="ECO:0007669"/>
    <property type="project" value="UniProtKB-KW"/>
</dbReference>
<evidence type="ECO:0000313" key="15">
    <source>
        <dbReference type="EMBL" id="MBA0636260.1"/>
    </source>
</evidence>
<evidence type="ECO:0000256" key="5">
    <source>
        <dbReference type="ARBA" id="ARBA00012745"/>
    </source>
</evidence>
<dbReference type="InterPro" id="IPR011334">
    <property type="entry name" value="UDP-acyl_GlcNac_deAcase_C"/>
</dbReference>
<evidence type="ECO:0000256" key="2">
    <source>
        <dbReference type="ARBA" id="ARBA00004173"/>
    </source>
</evidence>
<dbReference type="Pfam" id="PF03331">
    <property type="entry name" value="LpxC"/>
    <property type="match status" value="1"/>
</dbReference>
<comment type="caution">
    <text evidence="15">The sequence shown here is derived from an EMBL/GenBank/DDBJ whole genome shotgun (WGS) entry which is preliminary data.</text>
</comment>
<keyword evidence="16" id="KW-1185">Reference proteome</keyword>
<keyword evidence="11" id="KW-0443">Lipid metabolism</keyword>
<accession>A0A7J8TDL1</accession>
<dbReference type="PANTHER" id="PTHR33694">
    <property type="entry name" value="UDP-3-O-ACYL-N-ACETYLGLUCOSAMINE DEACETYLASE 1, MITOCHONDRIAL-RELATED"/>
    <property type="match status" value="1"/>
</dbReference>
<dbReference type="GO" id="GO:0103117">
    <property type="term" value="F:UDP-3-O-acyl-N-acetylglucosamine deacetylase activity"/>
    <property type="evidence" value="ECO:0007669"/>
    <property type="project" value="UniProtKB-EC"/>
</dbReference>
<dbReference type="GO" id="GO:0005739">
    <property type="term" value="C:mitochondrion"/>
    <property type="evidence" value="ECO:0007669"/>
    <property type="project" value="UniProtKB-SubCell"/>
</dbReference>
<keyword evidence="6" id="KW-0444">Lipid biosynthesis</keyword>
<dbReference type="AlphaFoldDB" id="A0A7J8TDL1"/>
<comment type="function">
    <text evidence="14">Involved in the biosynthesis of lipid A, a phosphorylated glycolipid that in bacteria anchors the lipopolysaccharide to the outer membrane of the cell. Lipid A-like molecules in plants may serve as structural components of the outer membranes of mitochondria and/or chloroplasts, or may be involved in signal transduction or plant defense responses.</text>
</comment>
<gene>
    <name evidence="15" type="ORF">Godav_005251</name>
</gene>
<dbReference type="GO" id="GO:0009245">
    <property type="term" value="P:lipid A biosynthetic process"/>
    <property type="evidence" value="ECO:0007669"/>
    <property type="project" value="UniProtKB-KW"/>
</dbReference>
<evidence type="ECO:0000256" key="3">
    <source>
        <dbReference type="ARBA" id="ARBA00005002"/>
    </source>
</evidence>
<dbReference type="GO" id="GO:0016020">
    <property type="term" value="C:membrane"/>
    <property type="evidence" value="ECO:0007669"/>
    <property type="project" value="GOC"/>
</dbReference>
<dbReference type="Gene3D" id="3.30.1700.10">
    <property type="entry name" value="lpxc deacetylase, domain 2"/>
    <property type="match status" value="1"/>
</dbReference>
<evidence type="ECO:0000256" key="6">
    <source>
        <dbReference type="ARBA" id="ARBA00022516"/>
    </source>
</evidence>
<reference evidence="15 16" key="1">
    <citation type="journal article" date="2019" name="Genome Biol. Evol.">
        <title>Insights into the evolution of the New World diploid cottons (Gossypium, subgenus Houzingenia) based on genome sequencing.</title>
        <authorList>
            <person name="Grover C.E."/>
            <person name="Arick M.A. 2nd"/>
            <person name="Thrash A."/>
            <person name="Conover J.L."/>
            <person name="Sanders W.S."/>
            <person name="Peterson D.G."/>
            <person name="Frelichowski J.E."/>
            <person name="Scheffler J.A."/>
            <person name="Scheffler B.E."/>
            <person name="Wendel J.F."/>
        </authorList>
    </citation>
    <scope>NUCLEOTIDE SEQUENCE [LARGE SCALE GENOMIC DNA]</scope>
    <source>
        <strain evidence="15">27</strain>
        <tissue evidence="15">Leaf</tissue>
    </source>
</reference>
<dbReference type="Gene3D" id="3.30.230.20">
    <property type="entry name" value="lpxc deacetylase, domain 1"/>
    <property type="match status" value="1"/>
</dbReference>
<dbReference type="SUPFAM" id="SSF54211">
    <property type="entry name" value="Ribosomal protein S5 domain 2-like"/>
    <property type="match status" value="2"/>
</dbReference>
<protein>
    <recommendedName>
        <fullName evidence="5">UDP-3-O-acyl-N-acetylglucosamine deacetylase</fullName>
        <ecNumber evidence="5">3.5.1.108</ecNumber>
    </recommendedName>
</protein>
<keyword evidence="10" id="KW-0862">Zinc</keyword>
<evidence type="ECO:0000256" key="9">
    <source>
        <dbReference type="ARBA" id="ARBA00022801"/>
    </source>
</evidence>
<dbReference type="Proteomes" id="UP000593561">
    <property type="component" value="Unassembled WGS sequence"/>
</dbReference>
<comment type="cofactor">
    <cofactor evidence="1">
        <name>Zn(2+)</name>
        <dbReference type="ChEBI" id="CHEBI:29105"/>
    </cofactor>
</comment>
<comment type="pathway">
    <text evidence="3">Glycolipid biosynthesis; lipid IV(A) biosynthesis; lipid IV(A) from (3R)-3-hydroxytetradecanoyl-[acyl-carrier-protein] and UDP-N-acetyl-alpha-D-glucosamine: step 2/6.</text>
</comment>
<evidence type="ECO:0000256" key="12">
    <source>
        <dbReference type="ARBA" id="ARBA00023128"/>
    </source>
</evidence>
<evidence type="ECO:0000256" key="8">
    <source>
        <dbReference type="ARBA" id="ARBA00022723"/>
    </source>
</evidence>
<comment type="subcellular location">
    <subcellularLocation>
        <location evidence="2">Mitochondrion</location>
    </subcellularLocation>
</comment>
<dbReference type="PANTHER" id="PTHR33694:SF1">
    <property type="entry name" value="UDP-3-O-ACYL-N-ACETYLGLUCOSAMINE DEACETYLASE 1, MITOCHONDRIAL-RELATED"/>
    <property type="match status" value="1"/>
</dbReference>
<evidence type="ECO:0000256" key="11">
    <source>
        <dbReference type="ARBA" id="ARBA00023098"/>
    </source>
</evidence>
<comment type="similarity">
    <text evidence="4">Belongs to the LpxC family.</text>
</comment>
<keyword evidence="9" id="KW-0378">Hydrolase</keyword>
<dbReference type="InterPro" id="IPR015870">
    <property type="entry name" value="UDP-acyl_N-AcGlcN_deAcase_N"/>
</dbReference>
<dbReference type="InterPro" id="IPR020568">
    <property type="entry name" value="Ribosomal_Su5_D2-typ_SF"/>
</dbReference>
<keyword evidence="12" id="KW-0496">Mitochondrion</keyword>
<proteinExistence type="inferred from homology"/>
<organism evidence="15 16">
    <name type="scientific">Gossypium davidsonii</name>
    <name type="common">Davidson's cotton</name>
    <name type="synonym">Gossypium klotzschianum subsp. davidsonii</name>
    <dbReference type="NCBI Taxonomy" id="34287"/>
    <lineage>
        <taxon>Eukaryota</taxon>
        <taxon>Viridiplantae</taxon>
        <taxon>Streptophyta</taxon>
        <taxon>Embryophyta</taxon>
        <taxon>Tracheophyta</taxon>
        <taxon>Spermatophyta</taxon>
        <taxon>Magnoliopsida</taxon>
        <taxon>eudicotyledons</taxon>
        <taxon>Gunneridae</taxon>
        <taxon>Pentapetalae</taxon>
        <taxon>rosids</taxon>
        <taxon>malvids</taxon>
        <taxon>Malvales</taxon>
        <taxon>Malvaceae</taxon>
        <taxon>Malvoideae</taxon>
        <taxon>Gossypium</taxon>
    </lineage>
</organism>
<dbReference type="EMBL" id="JABFAC010245111">
    <property type="protein sequence ID" value="MBA0636260.1"/>
    <property type="molecule type" value="Genomic_DNA"/>
</dbReference>
<evidence type="ECO:0000256" key="14">
    <source>
        <dbReference type="ARBA" id="ARBA00024987"/>
    </source>
</evidence>
<evidence type="ECO:0000256" key="7">
    <source>
        <dbReference type="ARBA" id="ARBA00022556"/>
    </source>
</evidence>
<evidence type="ECO:0000313" key="16">
    <source>
        <dbReference type="Proteomes" id="UP000593561"/>
    </source>
</evidence>
<evidence type="ECO:0000256" key="13">
    <source>
        <dbReference type="ARBA" id="ARBA00024535"/>
    </source>
</evidence>
<dbReference type="UniPathway" id="UPA00359">
    <property type="reaction ID" value="UER00478"/>
</dbReference>
<dbReference type="NCBIfam" id="TIGR00325">
    <property type="entry name" value="lpxC"/>
    <property type="match status" value="1"/>
</dbReference>
<name>A0A7J8TDL1_GOSDV</name>
<sequence length="357" mass="39271">MALHRNTPSVPKLSSNVLTPSLQGCNSKLMVEVKDPRATIKDVTKPARLCCDIENPQAKIMLTIKDVLTLKFNRTGKLQQTLAGCIELSGKTLHSGKVSKVKIWPGFAGEGRYFEFHSNLIPASIDFVRESLLCTTLCKDGYKIRTVEHLLSALEAKGIDNCRIQIQSLDSEDTEVEVPFFDGSANAWVEAIEQVGRKEALDQCGNNVEKLAPHLSEPFYVSRNDSFMVAFPASKVHISCGIDFPKVPAIGCQWFSSAALDDSYEKHIACSRTFCIYEEVEHMCSMGLIKGGSLDNAIVCSATKGWLNPPLRFPDEPCRHKVLDLIGDLSLFARSGSQGFPMARVISFKVSALSLSP</sequence>
<keyword evidence="7" id="KW-0441">Lipid A biosynthesis</keyword>
<comment type="catalytic activity">
    <reaction evidence="13">
        <text>a UDP-3-O-[(3R)-3-hydroxyacyl]-N-acetyl-alpha-D-glucosamine + H2O = a UDP-3-O-[(3R)-3-hydroxyacyl]-alpha-D-glucosamine + acetate</text>
        <dbReference type="Rhea" id="RHEA:67816"/>
        <dbReference type="ChEBI" id="CHEBI:15377"/>
        <dbReference type="ChEBI" id="CHEBI:30089"/>
        <dbReference type="ChEBI" id="CHEBI:137740"/>
        <dbReference type="ChEBI" id="CHEBI:173225"/>
        <dbReference type="EC" id="3.5.1.108"/>
    </reaction>
</comment>
<keyword evidence="8" id="KW-0479">Metal-binding</keyword>
<dbReference type="EC" id="3.5.1.108" evidence="5"/>
<dbReference type="InterPro" id="IPR004463">
    <property type="entry name" value="UDP-acyl_GlcNac_deAcase"/>
</dbReference>
<dbReference type="PROSITE" id="PS51257">
    <property type="entry name" value="PROKAR_LIPOPROTEIN"/>
    <property type="match status" value="1"/>
</dbReference>
<evidence type="ECO:0000256" key="10">
    <source>
        <dbReference type="ARBA" id="ARBA00022833"/>
    </source>
</evidence>
<evidence type="ECO:0000256" key="4">
    <source>
        <dbReference type="ARBA" id="ARBA00006170"/>
    </source>
</evidence>